<dbReference type="PANTHER" id="PTHR23403:SF1">
    <property type="entry name" value="TREHALASE"/>
    <property type="match status" value="1"/>
</dbReference>
<dbReference type="Proteomes" id="UP000037315">
    <property type="component" value="Unassembled WGS sequence"/>
</dbReference>
<accession>A0A0J8VIJ0</accession>
<dbReference type="NCBIfam" id="NF009774">
    <property type="entry name" value="PRK13271.1"/>
    <property type="match status" value="1"/>
</dbReference>
<comment type="subcellular location">
    <subcellularLocation>
        <location evidence="5">Periplasm</location>
    </subcellularLocation>
</comment>
<keyword evidence="8" id="KW-1185">Reference proteome</keyword>
<dbReference type="STRING" id="1121863.GCA_000621185_00931"/>
<dbReference type="PATRIC" id="fig|1656095.3.peg.1951"/>
<dbReference type="AlphaFoldDB" id="A0A0J8VIJ0"/>
<comment type="caution">
    <text evidence="7">The sequence shown here is derived from an EMBL/GenBank/DDBJ whole genome shotgun (WGS) entry which is preliminary data.</text>
</comment>
<feature type="compositionally biased region" description="Low complexity" evidence="6">
    <location>
        <begin position="560"/>
        <end position="573"/>
    </location>
</feature>
<dbReference type="InterPro" id="IPR018232">
    <property type="entry name" value="Glyco_hydro_37_CS"/>
</dbReference>
<dbReference type="InterPro" id="IPR001661">
    <property type="entry name" value="Glyco_hydro_37"/>
</dbReference>
<dbReference type="GO" id="GO:0004555">
    <property type="term" value="F:alpha,alpha-trehalase activity"/>
    <property type="evidence" value="ECO:0007669"/>
    <property type="project" value="UniProtKB-UniRule"/>
</dbReference>
<dbReference type="SUPFAM" id="SSF48208">
    <property type="entry name" value="Six-hairpin glycosidases"/>
    <property type="match status" value="1"/>
</dbReference>
<comment type="subunit">
    <text evidence="5">Monomer.</text>
</comment>
<evidence type="ECO:0000313" key="8">
    <source>
        <dbReference type="Proteomes" id="UP000037315"/>
    </source>
</evidence>
<comment type="catalytic activity">
    <reaction evidence="5">
        <text>alpha,alpha-trehalose + H2O = alpha-D-glucose + beta-D-glucose</text>
        <dbReference type="Rhea" id="RHEA:32675"/>
        <dbReference type="ChEBI" id="CHEBI:15377"/>
        <dbReference type="ChEBI" id="CHEBI:15903"/>
        <dbReference type="ChEBI" id="CHEBI:16551"/>
        <dbReference type="ChEBI" id="CHEBI:17925"/>
        <dbReference type="EC" id="3.2.1.28"/>
    </reaction>
</comment>
<comment type="similarity">
    <text evidence="5">Belongs to the glycosyl hydrolase 37 family.</text>
</comment>
<evidence type="ECO:0000256" key="4">
    <source>
        <dbReference type="ARBA" id="ARBA00023295"/>
    </source>
</evidence>
<feature type="binding site" evidence="5">
    <location>
        <position position="159"/>
    </location>
    <ligand>
        <name>substrate</name>
    </ligand>
</feature>
<dbReference type="EMBL" id="LFEJ01000025">
    <property type="protein sequence ID" value="KMV32927.1"/>
    <property type="molecule type" value="Genomic_DNA"/>
</dbReference>
<name>A0A0J8VIJ0_9ENTR</name>
<dbReference type="GO" id="GO:0005993">
    <property type="term" value="P:trehalose catabolic process"/>
    <property type="evidence" value="ECO:0007669"/>
    <property type="project" value="InterPro"/>
</dbReference>
<feature type="active site" description="Proton donor/acceptor" evidence="5">
    <location>
        <position position="503"/>
    </location>
</feature>
<feature type="binding site" evidence="5">
    <location>
        <begin position="212"/>
        <end position="214"/>
    </location>
    <ligand>
        <name>substrate</name>
    </ligand>
</feature>
<dbReference type="PROSITE" id="PS00927">
    <property type="entry name" value="TREHALASE_1"/>
    <property type="match status" value="1"/>
</dbReference>
<dbReference type="InterPro" id="IPR023720">
    <property type="entry name" value="Trehalase_periplasmic"/>
</dbReference>
<comment type="caution">
    <text evidence="5">Lacks conserved residue(s) required for the propagation of feature annotation.</text>
</comment>
<dbReference type="Gene3D" id="1.50.10.10">
    <property type="match status" value="1"/>
</dbReference>
<keyword evidence="3 5" id="KW-0378">Hydrolase</keyword>
<dbReference type="PRINTS" id="PR00744">
    <property type="entry name" value="GLHYDRLASE37"/>
</dbReference>
<evidence type="ECO:0000256" key="6">
    <source>
        <dbReference type="SAM" id="MobiDB-lite"/>
    </source>
</evidence>
<feature type="chain" id="PRO_5008990181" description="Periplasmic trehalase" evidence="5">
    <location>
        <begin position="35"/>
        <end position="641"/>
    </location>
</feature>
<dbReference type="OrthoDB" id="106887at2"/>
<dbReference type="InterPro" id="IPR012341">
    <property type="entry name" value="6hp_glycosidase-like_sf"/>
</dbReference>
<evidence type="ECO:0000313" key="7">
    <source>
        <dbReference type="EMBL" id="KMV32927.1"/>
    </source>
</evidence>
<dbReference type="GO" id="GO:0071474">
    <property type="term" value="P:cellular hyperosmotic response"/>
    <property type="evidence" value="ECO:0007669"/>
    <property type="project" value="InterPro"/>
</dbReference>
<evidence type="ECO:0000256" key="2">
    <source>
        <dbReference type="ARBA" id="ARBA00022764"/>
    </source>
</evidence>
<keyword evidence="2 5" id="KW-0574">Periplasm</keyword>
<dbReference type="InterPro" id="IPR008928">
    <property type="entry name" value="6-hairpin_glycosidase_sf"/>
</dbReference>
<protein>
    <recommendedName>
        <fullName evidence="5">Periplasmic trehalase</fullName>
        <ecNumber evidence="5">3.2.1.28</ecNumber>
    </recommendedName>
    <alternativeName>
        <fullName evidence="5">Alpha,alpha-trehalase</fullName>
    </alternativeName>
    <alternativeName>
        <fullName evidence="5">Alpha,alpha-trehalose glucohydrolase</fullName>
    </alternativeName>
</protein>
<dbReference type="PANTHER" id="PTHR23403">
    <property type="entry name" value="TREHALASE"/>
    <property type="match status" value="1"/>
</dbReference>
<feature type="active site" description="Proton donor/acceptor" evidence="5">
    <location>
        <position position="319"/>
    </location>
</feature>
<feature type="binding site" evidence="5">
    <location>
        <position position="518"/>
    </location>
    <ligand>
        <name>substrate</name>
    </ligand>
</feature>
<dbReference type="GO" id="GO:0042597">
    <property type="term" value="C:periplasmic space"/>
    <property type="evidence" value="ECO:0007669"/>
    <property type="project" value="UniProtKB-SubCell"/>
</dbReference>
<feature type="compositionally biased region" description="Polar residues" evidence="6">
    <location>
        <begin position="574"/>
        <end position="590"/>
    </location>
</feature>
<reference evidence="7 8" key="1">
    <citation type="submission" date="2015-06" db="EMBL/GenBank/DDBJ databases">
        <title>Genome sequencing of Cronobacter sp. strain DJ34 isolated from petroleum contaminated sludge of Duliajan Oil Fields, Assam, India.</title>
        <authorList>
            <person name="Pal S."/>
            <person name="Banerjee T.D."/>
            <person name="Roy A."/>
            <person name="Sar P."/>
            <person name="Kazy S.K."/>
        </authorList>
    </citation>
    <scope>NUCLEOTIDE SEQUENCE [LARGE SCALE GENOMIC DNA]</scope>
    <source>
        <strain evidence="7 8">DJ34</strain>
    </source>
</reference>
<dbReference type="EC" id="3.2.1.28" evidence="5"/>
<organism evidence="7 8">
    <name type="scientific">Franconibacter pulveris</name>
    <dbReference type="NCBI Taxonomy" id="435910"/>
    <lineage>
        <taxon>Bacteria</taxon>
        <taxon>Pseudomonadati</taxon>
        <taxon>Pseudomonadota</taxon>
        <taxon>Gammaproteobacteria</taxon>
        <taxon>Enterobacterales</taxon>
        <taxon>Enterobacteriaceae</taxon>
        <taxon>Franconibacter</taxon>
    </lineage>
</organism>
<dbReference type="NCBIfam" id="NF009773">
    <property type="entry name" value="PRK13270.1"/>
    <property type="match status" value="1"/>
</dbReference>
<dbReference type="Pfam" id="PF01204">
    <property type="entry name" value="Trehalase"/>
    <property type="match status" value="1"/>
</dbReference>
<sequence length="641" mass="69883" precursor="true">MTQPLLRRPRTLLLAVQLGLSGALLAFTSLPAAAEEAPAARTFPQPPDALLGPLFTDVQSAKLFPDQKTFADAVPKGDPLMILADYRMQRNQSGFDLRHFVDVNFTLPAAGEKYVPPAGQSLRAHIDGLWPVLTRTTDTAGKWDSLLPLPKPYVVPGGRFREVYYWDSYFTMLGLAESGHWDKVQDMVDNFAYEIDTWGHIPNGNRSYYLSRSQPPFFAFMVELLATHEGDDTLKKYLPQLKAEYAYWMEGSDTLANGGANKRVVKLQDGSLLNRYWDDRDTPRTESWLDDVTTAKKNPDRPATEIYRDLRAAAASGWDFSSRWMDNPEKLGTIRTTSIVPVDLNALMYQLEKTLAHASKVAGDNAGAAQYDELANKRQQAIEANLWNDKRGWYADYDLRRNAVRDSLTAAALFPLYVKAAAQERADKVAAATQAQLLKAGGVLTTTQKTGQQWDAPNGWAPLQWVATVGLDNYGHKDLAMDVTWRFLTNVQHTYNREQKLVEKYDVSTTGTGGGGGEYPLQDGFGWSNGVTLRMLDLLCGDKTPCDNVPETRPAASNTAGAAKPSQSSASQPLTGNAPQNDASGSQPQPGASAPLANGPAQTDAAKPLTGNQPQSGAQTSSTPAGGQTQNAATPEPAAAQ</sequence>
<feature type="signal peptide" evidence="5">
    <location>
        <begin position="1"/>
        <end position="34"/>
    </location>
</feature>
<evidence type="ECO:0000256" key="1">
    <source>
        <dbReference type="ARBA" id="ARBA00022729"/>
    </source>
</evidence>
<feature type="compositionally biased region" description="Polar residues" evidence="6">
    <location>
        <begin position="610"/>
        <end position="633"/>
    </location>
</feature>
<feature type="region of interest" description="Disordered" evidence="6">
    <location>
        <begin position="549"/>
        <end position="641"/>
    </location>
</feature>
<comment type="function">
    <text evidence="5">Provides the cells with the ability to utilize trehalose at high osmolarity by splitting it into glucose molecules that can subsequently be taken up by the phosphotransferase-mediated uptake system.</text>
</comment>
<dbReference type="FunFam" id="1.50.10.10:FF:000003">
    <property type="entry name" value="Cytoplasmic trehalase"/>
    <property type="match status" value="1"/>
</dbReference>
<evidence type="ECO:0000256" key="5">
    <source>
        <dbReference type="HAMAP-Rule" id="MF_01060"/>
    </source>
</evidence>
<keyword evidence="4 5" id="KW-0326">Glycosidase</keyword>
<dbReference type="PROSITE" id="PS00928">
    <property type="entry name" value="TREHALASE_2"/>
    <property type="match status" value="1"/>
</dbReference>
<evidence type="ECO:0000256" key="3">
    <source>
        <dbReference type="ARBA" id="ARBA00022801"/>
    </source>
</evidence>
<dbReference type="HAMAP" id="MF_01060">
    <property type="entry name" value="Peripl_trehalase"/>
    <property type="match status" value="1"/>
</dbReference>
<feature type="binding site" evidence="5">
    <location>
        <position position="317"/>
    </location>
    <ligand>
        <name>substrate</name>
    </ligand>
</feature>
<feature type="binding site" evidence="5">
    <location>
        <position position="203"/>
    </location>
    <ligand>
        <name>substrate</name>
    </ligand>
</feature>
<gene>
    <name evidence="5 7" type="primary">treA</name>
    <name evidence="7" type="ORF">ACH50_19545</name>
</gene>
<keyword evidence="1 5" id="KW-0732">Signal</keyword>
<proteinExistence type="inferred from homology"/>
<dbReference type="RefSeq" id="WP_048888648.1">
    <property type="nucleotide sequence ID" value="NZ_LFEJ01000025.1"/>
</dbReference>
<feature type="binding site" evidence="5">
    <location>
        <begin position="166"/>
        <end position="167"/>
    </location>
    <ligand>
        <name>substrate</name>
    </ligand>
</feature>